<dbReference type="EMBL" id="CP001098">
    <property type="protein sequence ID" value="ACL69258.1"/>
    <property type="molecule type" value="Genomic_DNA"/>
</dbReference>
<dbReference type="RefSeq" id="WP_012635446.1">
    <property type="nucleotide sequence ID" value="NC_011899.1"/>
</dbReference>
<reference evidence="2 3" key="1">
    <citation type="journal article" date="2009" name="PLoS ONE">
        <title>Genome analysis of the anaerobic thermohalophilic bacterium Halothermothrix orenii.</title>
        <authorList>
            <person name="Mavromatis K."/>
            <person name="Ivanova N."/>
            <person name="Anderson I."/>
            <person name="Lykidis A."/>
            <person name="Hooper S.D."/>
            <person name="Sun H."/>
            <person name="Kunin V."/>
            <person name="Lapidus A."/>
            <person name="Hugenholtz P."/>
            <person name="Patel B."/>
            <person name="Kyrpides N.C."/>
        </authorList>
    </citation>
    <scope>NUCLEOTIDE SEQUENCE [LARGE SCALE GENOMIC DNA]</scope>
    <source>
        <strain evidence="3">H 168 / OCM 544 / DSM 9562</strain>
    </source>
</reference>
<protein>
    <recommendedName>
        <fullName evidence="1">DUF4130 domain-containing protein</fullName>
    </recommendedName>
</protein>
<dbReference type="AlphaFoldDB" id="B8D231"/>
<dbReference type="InterPro" id="IPR025404">
    <property type="entry name" value="DUF4130"/>
</dbReference>
<sequence length="247" mass="29379">MVIYLYDGSFEGLMTAINHALENNIEPDRIVRKNSYNNSLFSKPVYIKTDQELSLKLSTELKIRLGQRALKEIYYSFLSEKPNVEKNIYHYIKLGLVKGKDIHNVLTDEWVLEVKKMARKVSRESHRMLGLIRFRNLPEDIYYAPIKPDFNILTILAPHFARRLPSQKWVIHDKKRELAAIYNKTEWLIGDLSSDLKIQPDNEELAFQKMWQEYFKSVAIPNRKNKKLQRQFMPKKYREYLIENPES</sequence>
<dbReference type="KEGG" id="hor:Hore_05000"/>
<gene>
    <name evidence="2" type="ordered locus">Hore_05000</name>
</gene>
<name>B8D231_HALOH</name>
<evidence type="ECO:0000313" key="2">
    <source>
        <dbReference type="EMBL" id="ACL69258.1"/>
    </source>
</evidence>
<keyword evidence="3" id="KW-1185">Reference proteome</keyword>
<evidence type="ECO:0000313" key="3">
    <source>
        <dbReference type="Proteomes" id="UP000000719"/>
    </source>
</evidence>
<evidence type="ECO:0000259" key="1">
    <source>
        <dbReference type="Pfam" id="PF13566"/>
    </source>
</evidence>
<dbReference type="Pfam" id="PF13566">
    <property type="entry name" value="DUF4130"/>
    <property type="match status" value="1"/>
</dbReference>
<proteinExistence type="predicted"/>
<dbReference type="OrthoDB" id="5290748at2"/>
<dbReference type="Proteomes" id="UP000000719">
    <property type="component" value="Chromosome"/>
</dbReference>
<dbReference type="STRING" id="373903.Hore_05000"/>
<organism evidence="2 3">
    <name type="scientific">Halothermothrix orenii (strain H 168 / OCM 544 / DSM 9562)</name>
    <dbReference type="NCBI Taxonomy" id="373903"/>
    <lineage>
        <taxon>Bacteria</taxon>
        <taxon>Bacillati</taxon>
        <taxon>Bacillota</taxon>
        <taxon>Clostridia</taxon>
        <taxon>Halanaerobiales</taxon>
        <taxon>Halothermotrichaceae</taxon>
        <taxon>Halothermothrix</taxon>
    </lineage>
</organism>
<dbReference type="NCBIfam" id="TIGR03915">
    <property type="entry name" value="SAM_7_link_chp"/>
    <property type="match status" value="1"/>
</dbReference>
<dbReference type="InterPro" id="IPR023875">
    <property type="entry name" value="DNA_repair_put"/>
</dbReference>
<feature type="domain" description="DUF4130" evidence="1">
    <location>
        <begin position="83"/>
        <end position="243"/>
    </location>
</feature>
<dbReference type="eggNOG" id="COG1573">
    <property type="taxonomic scope" value="Bacteria"/>
</dbReference>
<dbReference type="HOGENOM" id="CLU_068835_1_0_9"/>
<accession>B8D231</accession>